<protein>
    <submittedName>
        <fullName evidence="4">Response regulator</fullName>
    </submittedName>
</protein>
<evidence type="ECO:0000256" key="2">
    <source>
        <dbReference type="PROSITE-ProRule" id="PRU00169"/>
    </source>
</evidence>
<accession>A0A7V0T6G5</accession>
<dbReference type="PROSITE" id="PS50110">
    <property type="entry name" value="RESPONSE_REGULATORY"/>
    <property type="match status" value="1"/>
</dbReference>
<dbReference type="InterPro" id="IPR050595">
    <property type="entry name" value="Bact_response_regulator"/>
</dbReference>
<reference evidence="4" key="1">
    <citation type="journal article" date="2020" name="mSystems">
        <title>Genome- and Community-Level Interaction Insights into Carbon Utilization and Element Cycling Functions of Hydrothermarchaeota in Hydrothermal Sediment.</title>
        <authorList>
            <person name="Zhou Z."/>
            <person name="Liu Y."/>
            <person name="Xu W."/>
            <person name="Pan J."/>
            <person name="Luo Z.H."/>
            <person name="Li M."/>
        </authorList>
    </citation>
    <scope>NUCLEOTIDE SEQUENCE [LARGE SCALE GENOMIC DNA]</scope>
    <source>
        <strain evidence="4">SpSt-1182</strain>
    </source>
</reference>
<dbReference type="Pfam" id="PF00072">
    <property type="entry name" value="Response_reg"/>
    <property type="match status" value="1"/>
</dbReference>
<proteinExistence type="predicted"/>
<comment type="caution">
    <text evidence="4">The sequence shown here is derived from an EMBL/GenBank/DDBJ whole genome shotgun (WGS) entry which is preliminary data.</text>
</comment>
<evidence type="ECO:0000313" key="4">
    <source>
        <dbReference type="EMBL" id="HDR00048.1"/>
    </source>
</evidence>
<gene>
    <name evidence="4" type="ORF">ENN51_07190</name>
</gene>
<dbReference type="PANTHER" id="PTHR44591">
    <property type="entry name" value="STRESS RESPONSE REGULATOR PROTEIN 1"/>
    <property type="match status" value="1"/>
</dbReference>
<keyword evidence="1 2" id="KW-0597">Phosphoprotein</keyword>
<feature type="domain" description="Response regulatory" evidence="3">
    <location>
        <begin position="6"/>
        <end position="124"/>
    </location>
</feature>
<evidence type="ECO:0000256" key="1">
    <source>
        <dbReference type="ARBA" id="ARBA00022553"/>
    </source>
</evidence>
<dbReference type="PANTHER" id="PTHR44591:SF3">
    <property type="entry name" value="RESPONSE REGULATORY DOMAIN-CONTAINING PROTEIN"/>
    <property type="match status" value="1"/>
</dbReference>
<feature type="modified residue" description="4-aspartylphosphate" evidence="2">
    <location>
        <position position="55"/>
    </location>
</feature>
<dbReference type="SUPFAM" id="SSF52172">
    <property type="entry name" value="CheY-like"/>
    <property type="match status" value="1"/>
</dbReference>
<sequence length="132" mass="14397">MPEAPLILIADDEADILVVTATRLEAAGYRTVTAADGREALDILRHQQPDLVLLDLRMPKVDGYEFCRTVKDDPNLDRVPVILFSASSSRAENLRDKCLALGADGYISKPFISTELLAAVEHALARPGGEPR</sequence>
<organism evidence="4">
    <name type="scientific">candidate division WOR-3 bacterium</name>
    <dbReference type="NCBI Taxonomy" id="2052148"/>
    <lineage>
        <taxon>Bacteria</taxon>
        <taxon>Bacteria division WOR-3</taxon>
    </lineage>
</organism>
<dbReference type="AlphaFoldDB" id="A0A7V0T6G5"/>
<dbReference type="SMART" id="SM00448">
    <property type="entry name" value="REC"/>
    <property type="match status" value="1"/>
</dbReference>
<dbReference type="Gene3D" id="3.40.50.2300">
    <property type="match status" value="1"/>
</dbReference>
<dbReference type="InterPro" id="IPR011006">
    <property type="entry name" value="CheY-like_superfamily"/>
</dbReference>
<name>A0A7V0T6G5_UNCW3</name>
<dbReference type="InterPro" id="IPR001789">
    <property type="entry name" value="Sig_transdc_resp-reg_receiver"/>
</dbReference>
<dbReference type="GO" id="GO:0000160">
    <property type="term" value="P:phosphorelay signal transduction system"/>
    <property type="evidence" value="ECO:0007669"/>
    <property type="project" value="InterPro"/>
</dbReference>
<dbReference type="EMBL" id="DSBX01000267">
    <property type="protein sequence ID" value="HDR00048.1"/>
    <property type="molecule type" value="Genomic_DNA"/>
</dbReference>
<dbReference type="Proteomes" id="UP000885672">
    <property type="component" value="Unassembled WGS sequence"/>
</dbReference>
<evidence type="ECO:0000259" key="3">
    <source>
        <dbReference type="PROSITE" id="PS50110"/>
    </source>
</evidence>